<dbReference type="STRING" id="391180.A0A2Y9IP87"/>
<gene>
    <name evidence="8" type="primary">LOC111141952</name>
</gene>
<dbReference type="CDD" id="cd05385">
    <property type="entry name" value="CAP_GLIPR1-like"/>
    <property type="match status" value="1"/>
</dbReference>
<dbReference type="InterPro" id="IPR035940">
    <property type="entry name" value="CAP_sf"/>
</dbReference>
<evidence type="ECO:0000256" key="5">
    <source>
        <dbReference type="SAM" id="SignalP"/>
    </source>
</evidence>
<evidence type="ECO:0000256" key="2">
    <source>
        <dbReference type="ARBA" id="ARBA00009923"/>
    </source>
</evidence>
<dbReference type="CTD" id="256710"/>
<dbReference type="SMART" id="SM00198">
    <property type="entry name" value="SCP"/>
    <property type="match status" value="1"/>
</dbReference>
<dbReference type="GeneID" id="111141952"/>
<evidence type="ECO:0000313" key="7">
    <source>
        <dbReference type="Proteomes" id="UP000248482"/>
    </source>
</evidence>
<feature type="domain" description="SCP" evidence="6">
    <location>
        <begin position="33"/>
        <end position="180"/>
    </location>
</feature>
<dbReference type="PROSITE" id="PS01010">
    <property type="entry name" value="CRISP_2"/>
    <property type="match status" value="1"/>
</dbReference>
<keyword evidence="4" id="KW-0472">Membrane</keyword>
<dbReference type="PRINTS" id="PR00837">
    <property type="entry name" value="V5TPXLIKE"/>
</dbReference>
<dbReference type="InterPro" id="IPR034121">
    <property type="entry name" value="SCP_GLIPR-1-like"/>
</dbReference>
<dbReference type="InterPro" id="IPR014044">
    <property type="entry name" value="CAP_dom"/>
</dbReference>
<evidence type="ECO:0000256" key="3">
    <source>
        <dbReference type="ARBA" id="ARBA00022729"/>
    </source>
</evidence>
<comment type="subcellular location">
    <subcellularLocation>
        <location evidence="1">Membrane</location>
    </subcellularLocation>
</comment>
<feature type="signal peptide" evidence="5">
    <location>
        <begin position="1"/>
        <end position="24"/>
    </location>
</feature>
<dbReference type="InterPro" id="IPR001283">
    <property type="entry name" value="CRISP-related"/>
</dbReference>
<evidence type="ECO:0000256" key="4">
    <source>
        <dbReference type="ARBA" id="ARBA00023136"/>
    </source>
</evidence>
<evidence type="ECO:0000313" key="8">
    <source>
        <dbReference type="RefSeq" id="XP_022350542.1"/>
    </source>
</evidence>
<name>A0A2Y9IP87_ENHLU</name>
<reference evidence="8" key="1">
    <citation type="submission" date="2025-08" db="UniProtKB">
        <authorList>
            <consortium name="RefSeq"/>
        </authorList>
    </citation>
    <scope>IDENTIFICATION</scope>
    <source>
        <tissue evidence="8">Blood</tissue>
    </source>
</reference>
<feature type="chain" id="PRO_5015960006" evidence="5">
    <location>
        <begin position="25"/>
        <end position="249"/>
    </location>
</feature>
<accession>A0A2Y9IP87</accession>
<dbReference type="GO" id="GO:0016020">
    <property type="term" value="C:membrane"/>
    <property type="evidence" value="ECO:0007669"/>
    <property type="project" value="UniProtKB-SubCell"/>
</dbReference>
<dbReference type="GO" id="GO:0005576">
    <property type="term" value="C:extracellular region"/>
    <property type="evidence" value="ECO:0007669"/>
    <property type="project" value="InterPro"/>
</dbReference>
<dbReference type="SUPFAM" id="SSF55797">
    <property type="entry name" value="PR-1-like"/>
    <property type="match status" value="1"/>
</dbReference>
<organism evidence="7 8">
    <name type="scientific">Enhydra lutris kenyoni</name>
    <name type="common">northern sea otter</name>
    <dbReference type="NCBI Taxonomy" id="391180"/>
    <lineage>
        <taxon>Eukaryota</taxon>
        <taxon>Metazoa</taxon>
        <taxon>Chordata</taxon>
        <taxon>Craniata</taxon>
        <taxon>Vertebrata</taxon>
        <taxon>Euteleostomi</taxon>
        <taxon>Mammalia</taxon>
        <taxon>Eutheria</taxon>
        <taxon>Laurasiatheria</taxon>
        <taxon>Carnivora</taxon>
        <taxon>Caniformia</taxon>
        <taxon>Musteloidea</taxon>
        <taxon>Mustelidae</taxon>
        <taxon>Lutrinae</taxon>
        <taxon>Enhydra</taxon>
    </lineage>
</organism>
<keyword evidence="7" id="KW-1185">Reference proteome</keyword>
<dbReference type="OrthoDB" id="43654at2759"/>
<dbReference type="RefSeq" id="XP_022350542.1">
    <property type="nucleotide sequence ID" value="XM_022494834.1"/>
</dbReference>
<dbReference type="Gene3D" id="3.40.33.10">
    <property type="entry name" value="CAP"/>
    <property type="match status" value="1"/>
</dbReference>
<dbReference type="PANTHER" id="PTHR10334">
    <property type="entry name" value="CYSTEINE-RICH SECRETORY PROTEIN-RELATED"/>
    <property type="match status" value="1"/>
</dbReference>
<dbReference type="AlphaFoldDB" id="A0A2Y9IP87"/>
<proteinExistence type="inferred from homology"/>
<evidence type="ECO:0000256" key="1">
    <source>
        <dbReference type="ARBA" id="ARBA00004370"/>
    </source>
</evidence>
<dbReference type="Proteomes" id="UP000248482">
    <property type="component" value="Unplaced"/>
</dbReference>
<dbReference type="PRINTS" id="PR00838">
    <property type="entry name" value="V5ALLERGEN"/>
</dbReference>
<sequence>MVLRKKLSCLWTLGLCLVASKSSAKVPAITDQRFKDECVESHNELRGKVWPPAADMKHMSWDNGLAKVAKAWANKCKFEHNSCLSIPYGCYPNYKFLGENIWFGGLRIFSPKSAVTAWFNETAFYDYDNLSCSKVCGHYTQVVWANSYKVGCAVTVCPGFEGYETAMFICNYGPAGNYPNQPPYTKGISCSLCAEEETCIKNLCRNKELDESENYPDWNPQGTAPQQISCNPLCLVSVLLETILIIIYI</sequence>
<keyword evidence="3 5" id="KW-0732">Signal</keyword>
<comment type="similarity">
    <text evidence="2">Belongs to the CRISP family.</text>
</comment>
<dbReference type="InterPro" id="IPR018244">
    <property type="entry name" value="Allrgn_V5/Tpx1_CS"/>
</dbReference>
<dbReference type="KEGG" id="elk:111141952"/>
<dbReference type="FunFam" id="3.40.33.10:FF:000008">
    <property type="entry name" value="GLI pathogenesis-related 1 (Glioma)"/>
    <property type="match status" value="1"/>
</dbReference>
<dbReference type="Pfam" id="PF00188">
    <property type="entry name" value="CAP"/>
    <property type="match status" value="1"/>
</dbReference>
<evidence type="ECO:0000259" key="6">
    <source>
        <dbReference type="SMART" id="SM00198"/>
    </source>
</evidence>
<dbReference type="PROSITE" id="PS01009">
    <property type="entry name" value="CRISP_1"/>
    <property type="match status" value="1"/>
</dbReference>
<dbReference type="InterPro" id="IPR002413">
    <property type="entry name" value="V5_allergen-like"/>
</dbReference>
<protein>
    <submittedName>
        <fullName evidence="8">GLIPR1-like protein 1</fullName>
    </submittedName>
</protein>